<dbReference type="RefSeq" id="WP_016339260.1">
    <property type="nucleotide sequence ID" value="NC_021280.1"/>
</dbReference>
<evidence type="ECO:0000313" key="2">
    <source>
        <dbReference type="EMBL" id="AGM25439.1"/>
    </source>
</evidence>
<dbReference type="STRING" id="1276227.SCHRY_v1c08660"/>
<dbReference type="EMBL" id="CP005077">
    <property type="protein sequence ID" value="AGM25439.1"/>
    <property type="molecule type" value="Genomic_DNA"/>
</dbReference>
<protein>
    <submittedName>
        <fullName evidence="2">Uncharacterized protein</fullName>
    </submittedName>
</protein>
<gene>
    <name evidence="2" type="ORF">SCHRY_v1c08660</name>
</gene>
<proteinExistence type="predicted"/>
<dbReference type="OrthoDB" id="390294at2"/>
<keyword evidence="1" id="KW-1133">Transmembrane helix</keyword>
<feature type="transmembrane region" description="Helical" evidence="1">
    <location>
        <begin position="12"/>
        <end position="38"/>
    </location>
</feature>
<dbReference type="AlphaFoldDB" id="R4UBZ3"/>
<dbReference type="PATRIC" id="fig|1276227.3.peg.873"/>
<sequence>MYLILWASEGDLLISQTILIIILLCLAIVFCFYGIIAARKVAIAAKKFDYFVEDLTYKSEMLNSTVDTVVKISNYIDIFEAFTKRNVKAWVKVIARNKDIAYRLVDKLKEFANSDEKS</sequence>
<evidence type="ECO:0000313" key="3">
    <source>
        <dbReference type="Proteomes" id="UP000013964"/>
    </source>
</evidence>
<dbReference type="Proteomes" id="UP000013964">
    <property type="component" value="Chromosome"/>
</dbReference>
<keyword evidence="3" id="KW-1185">Reference proteome</keyword>
<reference evidence="2 3" key="1">
    <citation type="journal article" date="2013" name="Genome Biol. Evol.">
        <title>Complete genomes of two dipteran-associated spiroplasmas provided insights into the origin, dynamics, and impacts of viral invasion in spiroplasma.</title>
        <authorList>
            <person name="Ku C."/>
            <person name="Lo W.S."/>
            <person name="Chen L.L."/>
            <person name="Kuo C.H."/>
        </authorList>
    </citation>
    <scope>NUCLEOTIDE SEQUENCE [LARGE SCALE GENOMIC DNA]</scope>
    <source>
        <strain evidence="2 3">DF-1</strain>
    </source>
</reference>
<dbReference type="KEGG" id="scr:SCHRY_v1c08660"/>
<name>R4UBZ3_9MOLU</name>
<keyword evidence="1" id="KW-0812">Transmembrane</keyword>
<dbReference type="eggNOG" id="ENOG5033M0B">
    <property type="taxonomic scope" value="Bacteria"/>
</dbReference>
<evidence type="ECO:0000256" key="1">
    <source>
        <dbReference type="SAM" id="Phobius"/>
    </source>
</evidence>
<organism evidence="2 3">
    <name type="scientific">Spiroplasma chrysopicola DF-1</name>
    <dbReference type="NCBI Taxonomy" id="1276227"/>
    <lineage>
        <taxon>Bacteria</taxon>
        <taxon>Bacillati</taxon>
        <taxon>Mycoplasmatota</taxon>
        <taxon>Mollicutes</taxon>
        <taxon>Entomoplasmatales</taxon>
        <taxon>Spiroplasmataceae</taxon>
        <taxon>Spiroplasma</taxon>
    </lineage>
</organism>
<keyword evidence="1" id="KW-0472">Membrane</keyword>
<accession>R4UBZ3</accession>
<dbReference type="HOGENOM" id="CLU_2095341_0_0_14"/>